<evidence type="ECO:0000313" key="5">
    <source>
        <dbReference type="Proteomes" id="UP000236751"/>
    </source>
</evidence>
<dbReference type="STRING" id="323848.Nmul_A1637"/>
<dbReference type="eggNOG" id="COG2963">
    <property type="taxonomic scope" value="Bacteria"/>
</dbReference>
<dbReference type="AlphaFoldDB" id="Q2Y8I4"/>
<reference evidence="2 4" key="3">
    <citation type="journal article" date="2008" name="Appl. Environ. Microbiol.">
        <title>Complete genome sequence of Nitrosospira multiformis, an ammonia-oxidizing bacterium from the soil environment.</title>
        <authorList>
            <person name="Norton J.M."/>
            <person name="Klotz M.G."/>
            <person name="Stein L.Y."/>
            <person name="Arp D.J."/>
            <person name="Bottomley P.J."/>
            <person name="Chain P.S."/>
            <person name="Hauser L.J."/>
            <person name="Land M.L."/>
            <person name="Larimer F.W."/>
            <person name="Shin M.W."/>
            <person name="Starkenburg S.R."/>
        </authorList>
    </citation>
    <scope>NUCLEOTIDE SEQUENCE [LARGE SCALE GENOMIC DNA]</scope>
    <source>
        <strain evidence="2">ATCC 25196</strain>
        <strain evidence="4">ATCC 25196 / NCIMB 11849 / C 71</strain>
    </source>
</reference>
<dbReference type="EMBL" id="CP000103">
    <property type="protein sequence ID" value="ABB74937.1"/>
    <property type="molecule type" value="Genomic_DNA"/>
</dbReference>
<dbReference type="InterPro" id="IPR052546">
    <property type="entry name" value="Transposase_8_domain"/>
</dbReference>
<name>Q2Y8I4_NITMU</name>
<reference evidence="2" key="2">
    <citation type="submission" date="2005-08" db="EMBL/GenBank/DDBJ databases">
        <title>Complete sequence of Chromosome 1 of Nitrosospira multiformis ATCC 25196.</title>
        <authorList>
            <consortium name="US DOE Joint Genome Institute"/>
            <person name="Copeland A."/>
            <person name="Lucas S."/>
            <person name="Lapidus A."/>
            <person name="Barry K."/>
            <person name="Detter J.C."/>
            <person name="Glavina T."/>
            <person name="Hammon N."/>
            <person name="Israni S."/>
            <person name="Pitluck S."/>
            <person name="Chain P."/>
            <person name="Malfatti S."/>
            <person name="Shin M."/>
            <person name="Vergez L."/>
            <person name="Schmutz J."/>
            <person name="Larimer F."/>
            <person name="Land M."/>
            <person name="Hauser L."/>
            <person name="Kyrpides N."/>
            <person name="Lykidis A."/>
            <person name="Richardson P."/>
        </authorList>
    </citation>
    <scope>NUCLEOTIDE SEQUENCE</scope>
    <source>
        <strain evidence="2">ATCC 25196</strain>
    </source>
</reference>
<dbReference type="Proteomes" id="UP000002718">
    <property type="component" value="Chromosome"/>
</dbReference>
<dbReference type="Pfam" id="PF01527">
    <property type="entry name" value="HTH_Tnp_1"/>
    <property type="match status" value="1"/>
</dbReference>
<evidence type="ECO:0000313" key="3">
    <source>
        <dbReference type="EMBL" id="SEG04611.1"/>
    </source>
</evidence>
<evidence type="ECO:0000313" key="2">
    <source>
        <dbReference type="EMBL" id="ABB74937.1"/>
    </source>
</evidence>
<dbReference type="InterPro" id="IPR002514">
    <property type="entry name" value="Transposase_8"/>
</dbReference>
<dbReference type="EMBL" id="FNVK01000025">
    <property type="protein sequence ID" value="SEG04611.1"/>
    <property type="molecule type" value="Genomic_DNA"/>
</dbReference>
<sequence length="102" mass="11630">MKRSRFTEVQVAYALRQAEAGTAVTDVCRSPGISEATFYIWKKKYFDRLSKLILKLALNSAGFFVFAFSFFNQLFFVLRGAAQSRCLGLQGLSRIRCFLENP</sequence>
<gene>
    <name evidence="2" type="ordered locus">Nmul_A1637</name>
    <name evidence="3" type="ORF">SAMN05216403_1255</name>
</gene>
<keyword evidence="1" id="KW-0812">Transmembrane</keyword>
<dbReference type="GO" id="GO:0004803">
    <property type="term" value="F:transposase activity"/>
    <property type="evidence" value="ECO:0007669"/>
    <property type="project" value="InterPro"/>
</dbReference>
<evidence type="ECO:0000256" key="1">
    <source>
        <dbReference type="SAM" id="Phobius"/>
    </source>
</evidence>
<dbReference type="PANTHER" id="PTHR33609">
    <property type="entry name" value="LOW CALCIUM RESPONSE LOCUS PROTEIN S"/>
    <property type="match status" value="1"/>
</dbReference>
<keyword evidence="4" id="KW-1185">Reference proteome</keyword>
<dbReference type="KEGG" id="nmu:Nmul_A1637"/>
<accession>Q2Y8I4</accession>
<dbReference type="HOGENOM" id="CLU_2274380_0_0_4"/>
<keyword evidence="1" id="KW-0472">Membrane</keyword>
<keyword evidence="1" id="KW-1133">Transmembrane helix</keyword>
<protein>
    <submittedName>
        <fullName evidence="3">Transposase</fullName>
    </submittedName>
</protein>
<evidence type="ECO:0000313" key="4">
    <source>
        <dbReference type="Proteomes" id="UP000002718"/>
    </source>
</evidence>
<feature type="transmembrane region" description="Helical" evidence="1">
    <location>
        <begin position="52"/>
        <end position="71"/>
    </location>
</feature>
<dbReference type="SUPFAM" id="SSF46689">
    <property type="entry name" value="Homeodomain-like"/>
    <property type="match status" value="1"/>
</dbReference>
<dbReference type="InterPro" id="IPR009057">
    <property type="entry name" value="Homeodomain-like_sf"/>
</dbReference>
<reference evidence="4" key="1">
    <citation type="submission" date="2005-08" db="EMBL/GenBank/DDBJ databases">
        <title>Complete sequence of chromosome 1 of Nitrosospira multiformis ATCC 25196.</title>
        <authorList>
            <person name="Copeland A."/>
            <person name="Lucas S."/>
            <person name="Lapidus A."/>
            <person name="Barry K."/>
            <person name="Detter J.C."/>
            <person name="Glavina T."/>
            <person name="Hammon N."/>
            <person name="Israni S."/>
            <person name="Pitluck S."/>
            <person name="Chain P."/>
            <person name="Malfatti S."/>
            <person name="Shin M."/>
            <person name="Vergez L."/>
            <person name="Schmutz J."/>
            <person name="Larimer F."/>
            <person name="Land M."/>
            <person name="Hauser L."/>
            <person name="Kyrpides N."/>
            <person name="Lykidis A."/>
            <person name="Richardson P."/>
        </authorList>
    </citation>
    <scope>NUCLEOTIDE SEQUENCE [LARGE SCALE GENOMIC DNA]</scope>
    <source>
        <strain evidence="4">ATCC 25196 / NCIMB 11849 / C 71</strain>
    </source>
</reference>
<organism evidence="2 4">
    <name type="scientific">Nitrosospira multiformis (strain ATCC 25196 / NCIMB 11849 / C 71)</name>
    <dbReference type="NCBI Taxonomy" id="323848"/>
    <lineage>
        <taxon>Bacteria</taxon>
        <taxon>Pseudomonadati</taxon>
        <taxon>Pseudomonadota</taxon>
        <taxon>Betaproteobacteria</taxon>
        <taxon>Nitrosomonadales</taxon>
        <taxon>Nitrosomonadaceae</taxon>
        <taxon>Nitrosospira</taxon>
    </lineage>
</organism>
<proteinExistence type="predicted"/>
<dbReference type="GO" id="GO:0003677">
    <property type="term" value="F:DNA binding"/>
    <property type="evidence" value="ECO:0007669"/>
    <property type="project" value="InterPro"/>
</dbReference>
<dbReference type="GO" id="GO:0006313">
    <property type="term" value="P:DNA transposition"/>
    <property type="evidence" value="ECO:0007669"/>
    <property type="project" value="InterPro"/>
</dbReference>
<dbReference type="Proteomes" id="UP000236751">
    <property type="component" value="Unassembled WGS sequence"/>
</dbReference>
<reference evidence="3 5" key="4">
    <citation type="submission" date="2016-10" db="EMBL/GenBank/DDBJ databases">
        <authorList>
            <person name="de Groot N.N."/>
        </authorList>
    </citation>
    <scope>NUCLEOTIDE SEQUENCE [LARGE SCALE GENOMIC DNA]</scope>
    <source>
        <strain evidence="3 5">Nl13</strain>
    </source>
</reference>
<dbReference type="PANTHER" id="PTHR33609:SF1">
    <property type="entry name" value="TRANSPOSASE"/>
    <property type="match status" value="1"/>
</dbReference>